<evidence type="ECO:0000313" key="3">
    <source>
        <dbReference type="Proteomes" id="UP000199675"/>
    </source>
</evidence>
<dbReference type="EMBL" id="FNNE01000005">
    <property type="protein sequence ID" value="SDW97485.1"/>
    <property type="molecule type" value="Genomic_DNA"/>
</dbReference>
<proteinExistence type="predicted"/>
<keyword evidence="3" id="KW-1185">Reference proteome</keyword>
<evidence type="ECO:0000256" key="1">
    <source>
        <dbReference type="SAM" id="SignalP"/>
    </source>
</evidence>
<feature type="chain" id="PRO_5011707872" description="Outer membrane lipoprotein-sorting protein" evidence="1">
    <location>
        <begin position="25"/>
        <end position="450"/>
    </location>
</feature>
<dbReference type="AlphaFoldDB" id="A0A1H2XXK2"/>
<dbReference type="Proteomes" id="UP000199675">
    <property type="component" value="Unassembled WGS sequence"/>
</dbReference>
<dbReference type="OrthoDB" id="178023at2"/>
<accession>A0A1H2XXK2</accession>
<feature type="signal peptide" evidence="1">
    <location>
        <begin position="1"/>
        <end position="24"/>
    </location>
</feature>
<dbReference type="CDD" id="cd16329">
    <property type="entry name" value="LolA_like"/>
    <property type="match status" value="1"/>
</dbReference>
<evidence type="ECO:0000313" key="2">
    <source>
        <dbReference type="EMBL" id="SDW97485.1"/>
    </source>
</evidence>
<sequence length="450" mass="50484">MNKHLLTAAILGASLNLASGQAAAAMTAEEVARLSADLTPVGAIRAGNADGSIPEWTGGLTTPPAGFDREQGYPNPFADEEPLMVITAANMDQYADRLTEGHKAMLARFPDSYRIPVYPTHRTAVIPAEEHEIIRSESPTVELAPGGNGLVNFNQTNVPFPIPKEGIEVIWNHLTRYRASGYRDYPTEAVVQGNGSFTPVVRERRLTMAAAMDDAEDNRLFYYWNKALEPTSVAGSQLLVHEPINHISEQRLAWRYNPGARRVLRAPEVGYDSPPITSDGLRTNDSTDMFNGAPDKYNWELVGKQEMLIPYNTYQLADKGLAYTDIIGAGHINQDLTRYELHRVWVVEATLKDGERHIYSKRRFYIDEDSWSIALAEDYDGRGELWRVEEAHQIHYYDQLVPAHHLEAVYDLQSNRYIAYNLQNEEPVVEFGPQGSVGDYSPAVLRRRGR</sequence>
<dbReference type="Pfam" id="PF07044">
    <property type="entry name" value="DUF1329"/>
    <property type="match status" value="1"/>
</dbReference>
<reference evidence="2 3" key="1">
    <citation type="submission" date="2016-10" db="EMBL/GenBank/DDBJ databases">
        <authorList>
            <person name="de Groot N.N."/>
        </authorList>
    </citation>
    <scope>NUCLEOTIDE SEQUENCE [LARGE SCALE GENOMIC DNA]</scope>
    <source>
        <strain evidence="2 3">CGMCC 1.7059</strain>
    </source>
</reference>
<dbReference type="STRING" id="488533.SAMN04487960_105188"/>
<protein>
    <recommendedName>
        <fullName evidence="4">Outer membrane lipoprotein-sorting protein</fullName>
    </recommendedName>
</protein>
<keyword evidence="1" id="KW-0732">Signal</keyword>
<name>A0A1H2XXK2_9GAMM</name>
<evidence type="ECO:0008006" key="4">
    <source>
        <dbReference type="Google" id="ProtNLM"/>
    </source>
</evidence>
<dbReference type="InterPro" id="IPR010752">
    <property type="entry name" value="DUF1329"/>
</dbReference>
<dbReference type="Gene3D" id="2.50.20.10">
    <property type="entry name" value="Lipoprotein localisation LolA/LolB/LppX"/>
    <property type="match status" value="1"/>
</dbReference>
<gene>
    <name evidence="2" type="ORF">SAMN04487960_105188</name>
</gene>
<organism evidence="2 3">
    <name type="scientific">Marinobacter mobilis</name>
    <dbReference type="NCBI Taxonomy" id="488533"/>
    <lineage>
        <taxon>Bacteria</taxon>
        <taxon>Pseudomonadati</taxon>
        <taxon>Pseudomonadota</taxon>
        <taxon>Gammaproteobacteria</taxon>
        <taxon>Pseudomonadales</taxon>
        <taxon>Marinobacteraceae</taxon>
        <taxon>Marinobacter</taxon>
    </lineage>
</organism>